<name>A0A5J9WEN0_9POAL</name>
<sequence length="356" mass="39573">MMALSFYSRAGVPAPYYYNSSPDALWLNKTGCTTPTAMLVANFTVSGDLRTTEKLMVTTTVVMTVLGAALFTLCLLARLSDRPRGHSTATRIFFRATFVLFLPFMSYMFSQARSKNALARADLILLWMLLVELLCKKVYAMVAPEGAAFAHDVGRYSFFDAVEEAARMVWIGYLVYVYVHHTATKSFFIILWVFSVAKLCKRASCIELAKRSFDLAKNASLVSGYMAHLACPGRDQQLLLLDNIAGGGSSVLSRCNYVVLGESEMTKKETPSGFRLPELDDIIAGQQAEAEVANAEAEATKPVRVPTVWRLAETDPVFQYNEDRKHKLQDTCLGLALFKLLRRKMERQSMAEAGTA</sequence>
<evidence type="ECO:0000256" key="1">
    <source>
        <dbReference type="SAM" id="Phobius"/>
    </source>
</evidence>
<comment type="caution">
    <text evidence="3">The sequence shown here is derived from an EMBL/GenBank/DDBJ whole genome shotgun (WGS) entry which is preliminary data.</text>
</comment>
<feature type="transmembrane region" description="Helical" evidence="1">
    <location>
        <begin position="55"/>
        <end position="80"/>
    </location>
</feature>
<evidence type="ECO:0000313" key="3">
    <source>
        <dbReference type="EMBL" id="TVU46668.1"/>
    </source>
</evidence>
<feature type="domain" description="DUF4220" evidence="2">
    <location>
        <begin position="162"/>
        <end position="346"/>
    </location>
</feature>
<dbReference type="OrthoDB" id="679155at2759"/>
<evidence type="ECO:0000313" key="4">
    <source>
        <dbReference type="Proteomes" id="UP000324897"/>
    </source>
</evidence>
<dbReference type="InterPro" id="IPR025315">
    <property type="entry name" value="DUF4220"/>
</dbReference>
<feature type="transmembrane region" description="Helical" evidence="1">
    <location>
        <begin position="92"/>
        <end position="111"/>
    </location>
</feature>
<keyword evidence="1" id="KW-1133">Transmembrane helix</keyword>
<accession>A0A5J9WEN0</accession>
<dbReference type="Pfam" id="PF13968">
    <property type="entry name" value="DUF4220"/>
    <property type="match status" value="1"/>
</dbReference>
<protein>
    <recommendedName>
        <fullName evidence="2">DUF4220 domain-containing protein</fullName>
    </recommendedName>
</protein>
<feature type="transmembrane region" description="Helical" evidence="1">
    <location>
        <begin position="173"/>
        <end position="194"/>
    </location>
</feature>
<feature type="non-terminal residue" evidence="3">
    <location>
        <position position="1"/>
    </location>
</feature>
<proteinExistence type="predicted"/>
<feature type="transmembrane region" description="Helical" evidence="1">
    <location>
        <begin position="117"/>
        <end position="135"/>
    </location>
</feature>
<dbReference type="AlphaFoldDB" id="A0A5J9WEN0"/>
<gene>
    <name evidence="3" type="ORF">EJB05_06218</name>
</gene>
<keyword evidence="4" id="KW-1185">Reference proteome</keyword>
<dbReference type="Gramene" id="TVU46668">
    <property type="protein sequence ID" value="TVU46668"/>
    <property type="gene ID" value="EJB05_06218"/>
</dbReference>
<dbReference type="Proteomes" id="UP000324897">
    <property type="component" value="Chromosome 5"/>
</dbReference>
<evidence type="ECO:0000259" key="2">
    <source>
        <dbReference type="Pfam" id="PF13968"/>
    </source>
</evidence>
<organism evidence="3 4">
    <name type="scientific">Eragrostis curvula</name>
    <name type="common">weeping love grass</name>
    <dbReference type="NCBI Taxonomy" id="38414"/>
    <lineage>
        <taxon>Eukaryota</taxon>
        <taxon>Viridiplantae</taxon>
        <taxon>Streptophyta</taxon>
        <taxon>Embryophyta</taxon>
        <taxon>Tracheophyta</taxon>
        <taxon>Spermatophyta</taxon>
        <taxon>Magnoliopsida</taxon>
        <taxon>Liliopsida</taxon>
        <taxon>Poales</taxon>
        <taxon>Poaceae</taxon>
        <taxon>PACMAD clade</taxon>
        <taxon>Chloridoideae</taxon>
        <taxon>Eragrostideae</taxon>
        <taxon>Eragrostidinae</taxon>
        <taxon>Eragrostis</taxon>
    </lineage>
</organism>
<keyword evidence="1" id="KW-0812">Transmembrane</keyword>
<dbReference type="EMBL" id="RWGY01000004">
    <property type="protein sequence ID" value="TVU46668.1"/>
    <property type="molecule type" value="Genomic_DNA"/>
</dbReference>
<reference evidence="3 4" key="1">
    <citation type="journal article" date="2019" name="Sci. Rep.">
        <title>A high-quality genome of Eragrostis curvula grass provides insights into Poaceae evolution and supports new strategies to enhance forage quality.</title>
        <authorList>
            <person name="Carballo J."/>
            <person name="Santos B.A.C.M."/>
            <person name="Zappacosta D."/>
            <person name="Garbus I."/>
            <person name="Selva J.P."/>
            <person name="Gallo C.A."/>
            <person name="Diaz A."/>
            <person name="Albertini E."/>
            <person name="Caccamo M."/>
            <person name="Echenique V."/>
        </authorList>
    </citation>
    <scope>NUCLEOTIDE SEQUENCE [LARGE SCALE GENOMIC DNA]</scope>
    <source>
        <strain evidence="4">cv. Victoria</strain>
        <tissue evidence="3">Leaf</tissue>
    </source>
</reference>
<keyword evidence="1" id="KW-0472">Membrane</keyword>